<keyword evidence="2 7" id="KW-0813">Transport</keyword>
<keyword evidence="4 7" id="KW-0812">Transmembrane</keyword>
<reference evidence="11" key="1">
    <citation type="submission" date="2018-12" db="EMBL/GenBank/DDBJ databases">
        <title>Tengunoibacter tsumagoiensis gen. nov., sp. nov., Dictyobacter kobayashii sp. nov., D. alpinus sp. nov., and D. joshuensis sp. nov. and description of Dictyobacteraceae fam. nov. within the order Ktedonobacterales isolated from Tengu-no-mugimeshi.</title>
        <authorList>
            <person name="Wang C.M."/>
            <person name="Zheng Y."/>
            <person name="Sakai Y."/>
            <person name="Toyoda A."/>
            <person name="Minakuchi Y."/>
            <person name="Abe K."/>
            <person name="Yokota A."/>
            <person name="Yabe S."/>
        </authorList>
    </citation>
    <scope>NUCLEOTIDE SEQUENCE [LARGE SCALE GENOMIC DNA]</scope>
    <source>
        <strain evidence="11">Uno11</strain>
    </source>
</reference>
<accession>A0A402AUX6</accession>
<evidence type="ECO:0000256" key="3">
    <source>
        <dbReference type="ARBA" id="ARBA00022475"/>
    </source>
</evidence>
<dbReference type="InterPro" id="IPR051393">
    <property type="entry name" value="ABC_transporter_permease"/>
</dbReference>
<dbReference type="Gene3D" id="1.10.3720.10">
    <property type="entry name" value="MetI-like"/>
    <property type="match status" value="1"/>
</dbReference>
<name>A0A402AUX6_9CHLR</name>
<feature type="transmembrane region" description="Helical" evidence="7">
    <location>
        <begin position="92"/>
        <end position="113"/>
    </location>
</feature>
<dbReference type="InterPro" id="IPR000515">
    <property type="entry name" value="MetI-like"/>
</dbReference>
<feature type="transmembrane region" description="Helical" evidence="7">
    <location>
        <begin position="219"/>
        <end position="241"/>
    </location>
</feature>
<feature type="region of interest" description="Disordered" evidence="8">
    <location>
        <begin position="1"/>
        <end position="21"/>
    </location>
</feature>
<evidence type="ECO:0000313" key="11">
    <source>
        <dbReference type="Proteomes" id="UP000287188"/>
    </source>
</evidence>
<evidence type="ECO:0000256" key="8">
    <source>
        <dbReference type="SAM" id="MobiDB-lite"/>
    </source>
</evidence>
<protein>
    <submittedName>
        <fullName evidence="10">Sugar ABC transporter permease</fullName>
    </submittedName>
</protein>
<dbReference type="SUPFAM" id="SSF161098">
    <property type="entry name" value="MetI-like"/>
    <property type="match status" value="1"/>
</dbReference>
<keyword evidence="6 7" id="KW-0472">Membrane</keyword>
<evidence type="ECO:0000313" key="10">
    <source>
        <dbReference type="EMBL" id="GCE22926.1"/>
    </source>
</evidence>
<dbReference type="PROSITE" id="PS50928">
    <property type="entry name" value="ABC_TM1"/>
    <property type="match status" value="1"/>
</dbReference>
<evidence type="ECO:0000256" key="6">
    <source>
        <dbReference type="ARBA" id="ARBA00023136"/>
    </source>
</evidence>
<dbReference type="PANTHER" id="PTHR30193">
    <property type="entry name" value="ABC TRANSPORTER PERMEASE PROTEIN"/>
    <property type="match status" value="1"/>
</dbReference>
<keyword evidence="11" id="KW-1185">Reference proteome</keyword>
<dbReference type="Proteomes" id="UP000287188">
    <property type="component" value="Unassembled WGS sequence"/>
</dbReference>
<comment type="similarity">
    <text evidence="7">Belongs to the binding-protein-dependent transport system permease family.</text>
</comment>
<dbReference type="PANTHER" id="PTHR30193:SF37">
    <property type="entry name" value="INNER MEMBRANE ABC TRANSPORTER PERMEASE PROTEIN YCJO"/>
    <property type="match status" value="1"/>
</dbReference>
<evidence type="ECO:0000256" key="5">
    <source>
        <dbReference type="ARBA" id="ARBA00022989"/>
    </source>
</evidence>
<feature type="transmembrane region" description="Helical" evidence="7">
    <location>
        <begin position="30"/>
        <end position="55"/>
    </location>
</feature>
<gene>
    <name evidence="10" type="ORF">KDK_67260</name>
</gene>
<dbReference type="RefSeq" id="WP_126556419.1">
    <property type="nucleotide sequence ID" value="NZ_BIFS01000002.1"/>
</dbReference>
<feature type="transmembrane region" description="Helical" evidence="7">
    <location>
        <begin position="279"/>
        <end position="299"/>
    </location>
</feature>
<feature type="transmembrane region" description="Helical" evidence="7">
    <location>
        <begin position="172"/>
        <end position="198"/>
    </location>
</feature>
<comment type="caution">
    <text evidence="10">The sequence shown here is derived from an EMBL/GenBank/DDBJ whole genome shotgun (WGS) entry which is preliminary data.</text>
</comment>
<comment type="subcellular location">
    <subcellularLocation>
        <location evidence="1 7">Cell membrane</location>
        <topology evidence="1 7">Multi-pass membrane protein</topology>
    </subcellularLocation>
</comment>
<dbReference type="EMBL" id="BIFS01000002">
    <property type="protein sequence ID" value="GCE22926.1"/>
    <property type="molecule type" value="Genomic_DNA"/>
</dbReference>
<keyword evidence="5 7" id="KW-1133">Transmembrane helix</keyword>
<evidence type="ECO:0000256" key="1">
    <source>
        <dbReference type="ARBA" id="ARBA00004651"/>
    </source>
</evidence>
<feature type="compositionally biased region" description="Polar residues" evidence="8">
    <location>
        <begin position="1"/>
        <end position="11"/>
    </location>
</feature>
<dbReference type="InterPro" id="IPR035906">
    <property type="entry name" value="MetI-like_sf"/>
</dbReference>
<dbReference type="GO" id="GO:0055085">
    <property type="term" value="P:transmembrane transport"/>
    <property type="evidence" value="ECO:0007669"/>
    <property type="project" value="InterPro"/>
</dbReference>
<organism evidence="10 11">
    <name type="scientific">Dictyobacter kobayashii</name>
    <dbReference type="NCBI Taxonomy" id="2014872"/>
    <lineage>
        <taxon>Bacteria</taxon>
        <taxon>Bacillati</taxon>
        <taxon>Chloroflexota</taxon>
        <taxon>Ktedonobacteria</taxon>
        <taxon>Ktedonobacterales</taxon>
        <taxon>Dictyobacteraceae</taxon>
        <taxon>Dictyobacter</taxon>
    </lineage>
</organism>
<proteinExistence type="inferred from homology"/>
<feature type="transmembrane region" description="Helical" evidence="7">
    <location>
        <begin position="125"/>
        <end position="145"/>
    </location>
</feature>
<evidence type="ECO:0000256" key="2">
    <source>
        <dbReference type="ARBA" id="ARBA00022448"/>
    </source>
</evidence>
<evidence type="ECO:0000256" key="4">
    <source>
        <dbReference type="ARBA" id="ARBA00022692"/>
    </source>
</evidence>
<keyword evidence="3" id="KW-1003">Cell membrane</keyword>
<sequence length="316" mass="35243">MAFAASTSTKGLGQDRRGKRKRSHLRAYPGSYLFILPSFIGVLIFTAFPVLFAFYMSLHNWDGISDPSFNGLGNYLDFLTDDLFWTAIRNTLIYTLVTMPVSILVSLGVAVLLNQRVRGLAFFRTAMFIPVVTSALAVSVIWKWIYDFDNGLINDTLLWLHLPPIPWLSSPVWALVGVCIIGVWQSFGFSAIVLLAAIQNISESVLQAAVIDGANSWQRFWRITFPLISPSLLFVSINSFVGSFQVFTQVYYITNGGPDYGTTVLNFLVFQRAFRENRFGSAAALSYVMFAIIFVVTIIQLRLSRNAVNAAAESNI</sequence>
<evidence type="ECO:0000256" key="7">
    <source>
        <dbReference type="RuleBase" id="RU363032"/>
    </source>
</evidence>
<dbReference type="GO" id="GO:0005886">
    <property type="term" value="C:plasma membrane"/>
    <property type="evidence" value="ECO:0007669"/>
    <property type="project" value="UniProtKB-SubCell"/>
</dbReference>
<dbReference type="AlphaFoldDB" id="A0A402AUX6"/>
<dbReference type="OrthoDB" id="9809173at2"/>
<dbReference type="CDD" id="cd06261">
    <property type="entry name" value="TM_PBP2"/>
    <property type="match status" value="1"/>
</dbReference>
<evidence type="ECO:0000259" key="9">
    <source>
        <dbReference type="PROSITE" id="PS50928"/>
    </source>
</evidence>
<feature type="domain" description="ABC transmembrane type-1" evidence="9">
    <location>
        <begin position="88"/>
        <end position="300"/>
    </location>
</feature>
<dbReference type="Pfam" id="PF00528">
    <property type="entry name" value="BPD_transp_1"/>
    <property type="match status" value="1"/>
</dbReference>